<dbReference type="AlphaFoldDB" id="A0AAD5WJN9"/>
<dbReference type="Gene3D" id="1.20.58.980">
    <property type="match status" value="1"/>
</dbReference>
<dbReference type="GO" id="GO:0003777">
    <property type="term" value="F:microtubule motor activity"/>
    <property type="evidence" value="ECO:0007669"/>
    <property type="project" value="InterPro"/>
</dbReference>
<evidence type="ECO:0000259" key="2">
    <source>
        <dbReference type="PROSITE" id="PS50067"/>
    </source>
</evidence>
<feature type="domain" description="Kinesin motor" evidence="2">
    <location>
        <begin position="1"/>
        <end position="43"/>
    </location>
</feature>
<dbReference type="InterPro" id="IPR001752">
    <property type="entry name" value="Kinesin_motor_dom"/>
</dbReference>
<comment type="caution">
    <text evidence="1">Lacks conserved residue(s) required for the propagation of feature annotation.</text>
</comment>
<evidence type="ECO:0000313" key="3">
    <source>
        <dbReference type="EMBL" id="KAJ1372275.1"/>
    </source>
</evidence>
<dbReference type="Proteomes" id="UP001196413">
    <property type="component" value="Unassembled WGS sequence"/>
</dbReference>
<dbReference type="SUPFAM" id="SSF52540">
    <property type="entry name" value="P-loop containing nucleoside triphosphate hydrolases"/>
    <property type="match status" value="1"/>
</dbReference>
<evidence type="ECO:0000256" key="1">
    <source>
        <dbReference type="PROSITE-ProRule" id="PRU00283"/>
    </source>
</evidence>
<accession>A0AAD5WJN9</accession>
<organism evidence="3 4">
    <name type="scientific">Parelaphostrongylus tenuis</name>
    <name type="common">Meningeal worm</name>
    <dbReference type="NCBI Taxonomy" id="148309"/>
    <lineage>
        <taxon>Eukaryota</taxon>
        <taxon>Metazoa</taxon>
        <taxon>Ecdysozoa</taxon>
        <taxon>Nematoda</taxon>
        <taxon>Chromadorea</taxon>
        <taxon>Rhabditida</taxon>
        <taxon>Rhabditina</taxon>
        <taxon>Rhabditomorpha</taxon>
        <taxon>Strongyloidea</taxon>
        <taxon>Metastrongylidae</taxon>
        <taxon>Parelaphostrongylus</taxon>
    </lineage>
</organism>
<gene>
    <name evidence="3" type="ORF">KIN20_034384</name>
</gene>
<dbReference type="EMBL" id="JAHQIW010007119">
    <property type="protein sequence ID" value="KAJ1372275.1"/>
    <property type="molecule type" value="Genomic_DNA"/>
</dbReference>
<comment type="caution">
    <text evidence="3">The sequence shown here is derived from an EMBL/GenBank/DDBJ whole genome shotgun (WGS) entry which is preliminary data.</text>
</comment>
<keyword evidence="4" id="KW-1185">Reference proteome</keyword>
<comment type="similarity">
    <text evidence="1">Belongs to the TRAFAC class myosin-kinesin ATPase superfamily. Kinesin family.</text>
</comment>
<evidence type="ECO:0000313" key="4">
    <source>
        <dbReference type="Proteomes" id="UP001196413"/>
    </source>
</evidence>
<reference evidence="3" key="1">
    <citation type="submission" date="2021-06" db="EMBL/GenBank/DDBJ databases">
        <title>Parelaphostrongylus tenuis whole genome reference sequence.</title>
        <authorList>
            <person name="Garwood T.J."/>
            <person name="Larsen P.A."/>
            <person name="Fountain-Jones N.M."/>
            <person name="Garbe J.R."/>
            <person name="Macchietto M.G."/>
            <person name="Kania S.A."/>
            <person name="Gerhold R.W."/>
            <person name="Richards J.E."/>
            <person name="Wolf T.M."/>
        </authorList>
    </citation>
    <scope>NUCLEOTIDE SEQUENCE</scope>
    <source>
        <strain evidence="3">MNPRO001-30</strain>
        <tissue evidence="3">Meninges</tissue>
    </source>
</reference>
<protein>
    <recommendedName>
        <fullName evidence="2">Kinesin motor domain-containing protein</fullName>
    </recommendedName>
</protein>
<proteinExistence type="inferred from homology"/>
<dbReference type="GO" id="GO:0008017">
    <property type="term" value="F:microtubule binding"/>
    <property type="evidence" value="ECO:0007669"/>
    <property type="project" value="InterPro"/>
</dbReference>
<dbReference type="GO" id="GO:0005524">
    <property type="term" value="F:ATP binding"/>
    <property type="evidence" value="ECO:0007669"/>
    <property type="project" value="InterPro"/>
</dbReference>
<dbReference type="InterPro" id="IPR027417">
    <property type="entry name" value="P-loop_NTPase"/>
</dbReference>
<sequence>MLLRDSLGAGNSKTMVIVALNPALAQIVETKRSLEFAQKAVWLHPFLIFYNYVEISSHE</sequence>
<dbReference type="GO" id="GO:0007018">
    <property type="term" value="P:microtubule-based movement"/>
    <property type="evidence" value="ECO:0007669"/>
    <property type="project" value="InterPro"/>
</dbReference>
<name>A0AAD5WJN9_PARTN</name>
<dbReference type="PROSITE" id="PS50067">
    <property type="entry name" value="KINESIN_MOTOR_2"/>
    <property type="match status" value="1"/>
</dbReference>